<dbReference type="PANTHER" id="PTHR11732">
    <property type="entry name" value="ALDO/KETO REDUCTASE"/>
    <property type="match status" value="1"/>
</dbReference>
<evidence type="ECO:0000256" key="3">
    <source>
        <dbReference type="ARBA" id="ARBA00023002"/>
    </source>
</evidence>
<dbReference type="SUPFAM" id="SSF51430">
    <property type="entry name" value="NAD(P)-linked oxidoreductase"/>
    <property type="match status" value="1"/>
</dbReference>
<sequence>MANIPWITFNNGQKFPMFGLGTWKSEPGKVTEAVKDAIDIGYRHIDCAHVYGNEAEVGAGIAAKIKEGVVKREDLYITSKLWNTYHRAGAVEGALKVTLKNLGLDYLDLYLIHWPFGFKEGDEVFPTGPEGKILFSDIDYIETWKAMEALYKKGLVKSIGISNFNKEQVERLLQNAEVVPVTNQIELSPFLNQKKLSEFCRSKNITITAYSPLGSGDPKLLNDPTLKEIAAKHNKTTAQLLIKYPIQCGCICIPKSVTKSRIAENINIFDFEFSGDEMNFLNNLDKKLRTCPFTETVEHKHYPFHAEY</sequence>
<feature type="active site" description="Proton donor" evidence="4">
    <location>
        <position position="51"/>
    </location>
</feature>
<comment type="similarity">
    <text evidence="1">Belongs to the aldo/keto reductase family.</text>
</comment>
<dbReference type="PROSITE" id="PS00798">
    <property type="entry name" value="ALDOKETO_REDUCTASE_1"/>
    <property type="match status" value="1"/>
</dbReference>
<dbReference type="GO" id="GO:0016491">
    <property type="term" value="F:oxidoreductase activity"/>
    <property type="evidence" value="ECO:0007669"/>
    <property type="project" value="UniProtKB-KW"/>
</dbReference>
<dbReference type="Pfam" id="PF00248">
    <property type="entry name" value="Aldo_ket_red"/>
    <property type="match status" value="1"/>
</dbReference>
<dbReference type="PROSITE" id="PS00063">
    <property type="entry name" value="ALDOKETO_REDUCTASE_3"/>
    <property type="match status" value="1"/>
</dbReference>
<evidence type="ECO:0000256" key="4">
    <source>
        <dbReference type="PIRSR" id="PIRSR000097-1"/>
    </source>
</evidence>
<feature type="domain" description="NADP-dependent oxidoreductase" evidence="7">
    <location>
        <begin position="19"/>
        <end position="284"/>
    </location>
</feature>
<reference evidence="8 9" key="1">
    <citation type="journal article" date="2024" name="BMC Genomics">
        <title>De novo assembly and annotation of Popillia japonica's genome with initial clues to its potential as an invasive pest.</title>
        <authorList>
            <person name="Cucini C."/>
            <person name="Boschi S."/>
            <person name="Funari R."/>
            <person name="Cardaioli E."/>
            <person name="Iannotti N."/>
            <person name="Marturano G."/>
            <person name="Paoli F."/>
            <person name="Bruttini M."/>
            <person name="Carapelli A."/>
            <person name="Frati F."/>
            <person name="Nardi F."/>
        </authorList>
    </citation>
    <scope>NUCLEOTIDE SEQUENCE [LARGE SCALE GENOMIC DNA]</scope>
    <source>
        <strain evidence="8">DMR45628</strain>
    </source>
</reference>
<keyword evidence="9" id="KW-1185">Reference proteome</keyword>
<gene>
    <name evidence="8" type="ORF">QE152_g4183</name>
</gene>
<dbReference type="PIRSF" id="PIRSF000097">
    <property type="entry name" value="AKR"/>
    <property type="match status" value="1"/>
</dbReference>
<dbReference type="PRINTS" id="PR00069">
    <property type="entry name" value="ALDKETRDTASE"/>
</dbReference>
<accession>A0AAW1MZF7</accession>
<comment type="caution">
    <text evidence="8">The sequence shown here is derived from an EMBL/GenBank/DDBJ whole genome shotgun (WGS) entry which is preliminary data.</text>
</comment>
<evidence type="ECO:0000259" key="7">
    <source>
        <dbReference type="Pfam" id="PF00248"/>
    </source>
</evidence>
<organism evidence="8 9">
    <name type="scientific">Popillia japonica</name>
    <name type="common">Japanese beetle</name>
    <dbReference type="NCBI Taxonomy" id="7064"/>
    <lineage>
        <taxon>Eukaryota</taxon>
        <taxon>Metazoa</taxon>
        <taxon>Ecdysozoa</taxon>
        <taxon>Arthropoda</taxon>
        <taxon>Hexapoda</taxon>
        <taxon>Insecta</taxon>
        <taxon>Pterygota</taxon>
        <taxon>Neoptera</taxon>
        <taxon>Endopterygota</taxon>
        <taxon>Coleoptera</taxon>
        <taxon>Polyphaga</taxon>
        <taxon>Scarabaeiformia</taxon>
        <taxon>Scarabaeidae</taxon>
        <taxon>Rutelinae</taxon>
        <taxon>Popillia</taxon>
    </lineage>
</organism>
<dbReference type="InterPro" id="IPR020471">
    <property type="entry name" value="AKR"/>
</dbReference>
<evidence type="ECO:0000256" key="6">
    <source>
        <dbReference type="PIRSR" id="PIRSR000097-3"/>
    </source>
</evidence>
<keyword evidence="3" id="KW-0560">Oxidoreductase</keyword>
<name>A0AAW1MZF7_POPJA</name>
<evidence type="ECO:0000256" key="5">
    <source>
        <dbReference type="PIRSR" id="PIRSR000097-2"/>
    </source>
</evidence>
<proteinExistence type="inferred from homology"/>
<dbReference type="PROSITE" id="PS00062">
    <property type="entry name" value="ALDOKETO_REDUCTASE_2"/>
    <property type="match status" value="1"/>
</dbReference>
<dbReference type="InterPro" id="IPR023210">
    <property type="entry name" value="NADP_OxRdtase_dom"/>
</dbReference>
<dbReference type="AlphaFoldDB" id="A0AAW1MZF7"/>
<evidence type="ECO:0000313" key="8">
    <source>
        <dbReference type="EMBL" id="KAK9752456.1"/>
    </source>
</evidence>
<dbReference type="EMBL" id="JASPKY010000020">
    <property type="protein sequence ID" value="KAK9752456.1"/>
    <property type="molecule type" value="Genomic_DNA"/>
</dbReference>
<dbReference type="Proteomes" id="UP001458880">
    <property type="component" value="Unassembled WGS sequence"/>
</dbReference>
<evidence type="ECO:0000256" key="2">
    <source>
        <dbReference type="ARBA" id="ARBA00022857"/>
    </source>
</evidence>
<dbReference type="InterPro" id="IPR018170">
    <property type="entry name" value="Aldo/ket_reductase_CS"/>
</dbReference>
<dbReference type="InterPro" id="IPR036812">
    <property type="entry name" value="NAD(P)_OxRdtase_dom_sf"/>
</dbReference>
<protein>
    <submittedName>
        <fullName evidence="8">Aldo/keto reductase family</fullName>
    </submittedName>
</protein>
<feature type="site" description="Lowers pKa of active site Tyr" evidence="6">
    <location>
        <position position="80"/>
    </location>
</feature>
<evidence type="ECO:0000256" key="1">
    <source>
        <dbReference type="ARBA" id="ARBA00007905"/>
    </source>
</evidence>
<dbReference type="Gene3D" id="3.20.20.100">
    <property type="entry name" value="NADP-dependent oxidoreductase domain"/>
    <property type="match status" value="1"/>
</dbReference>
<evidence type="ECO:0000313" key="9">
    <source>
        <dbReference type="Proteomes" id="UP001458880"/>
    </source>
</evidence>
<feature type="binding site" evidence="5">
    <location>
        <position position="113"/>
    </location>
    <ligand>
        <name>substrate</name>
    </ligand>
</feature>
<dbReference type="FunFam" id="3.20.20.100:FF:000006">
    <property type="entry name" value="Aldo-keto reductase family 1 member A1"/>
    <property type="match status" value="1"/>
</dbReference>
<keyword evidence="2" id="KW-0521">NADP</keyword>